<reference evidence="2 3" key="1">
    <citation type="journal article" date="2015" name="Nature">
        <title>rRNA introns, odd ribosomes, and small enigmatic genomes across a large radiation of phyla.</title>
        <authorList>
            <person name="Brown C.T."/>
            <person name="Hug L.A."/>
            <person name="Thomas B.C."/>
            <person name="Sharon I."/>
            <person name="Castelle C.J."/>
            <person name="Singh A."/>
            <person name="Wilkins M.J."/>
            <person name="Williams K.H."/>
            <person name="Banfield J.F."/>
        </authorList>
    </citation>
    <scope>NUCLEOTIDE SEQUENCE [LARGE SCALE GENOMIC DNA]</scope>
</reference>
<dbReference type="CDD" id="cd02511">
    <property type="entry name" value="Beta4Glucosyltransferase"/>
    <property type="match status" value="1"/>
</dbReference>
<keyword evidence="2" id="KW-0808">Transferase</keyword>
<organism evidence="2 3">
    <name type="scientific">Candidatus Gottesmanbacteria bacterium GW2011_GWA2_42_18</name>
    <dbReference type="NCBI Taxonomy" id="1618442"/>
    <lineage>
        <taxon>Bacteria</taxon>
        <taxon>Candidatus Gottesmaniibacteriota</taxon>
    </lineage>
</organism>
<name>A0A0G0Z9Z6_9BACT</name>
<dbReference type="EMBL" id="LCDD01000037">
    <property type="protein sequence ID" value="KKS45469.1"/>
    <property type="molecule type" value="Genomic_DNA"/>
</dbReference>
<comment type="caution">
    <text evidence="2">The sequence shown here is derived from an EMBL/GenBank/DDBJ whole genome shotgun (WGS) entry which is preliminary data.</text>
</comment>
<dbReference type="PANTHER" id="PTHR43630">
    <property type="entry name" value="POLY-BETA-1,6-N-ACETYL-D-GLUCOSAMINE SYNTHASE"/>
    <property type="match status" value="1"/>
</dbReference>
<evidence type="ECO:0000259" key="1">
    <source>
        <dbReference type="Pfam" id="PF00535"/>
    </source>
</evidence>
<proteinExistence type="predicted"/>
<dbReference type="InterPro" id="IPR001173">
    <property type="entry name" value="Glyco_trans_2-like"/>
</dbReference>
<evidence type="ECO:0000313" key="3">
    <source>
        <dbReference type="Proteomes" id="UP000034320"/>
    </source>
</evidence>
<feature type="domain" description="Glycosyltransferase 2-like" evidence="1">
    <location>
        <begin position="4"/>
        <end position="79"/>
    </location>
</feature>
<dbReference type="AlphaFoldDB" id="A0A0G0Z9Z6"/>
<dbReference type="GO" id="GO:0016740">
    <property type="term" value="F:transferase activity"/>
    <property type="evidence" value="ECO:0007669"/>
    <property type="project" value="UniProtKB-KW"/>
</dbReference>
<dbReference type="Proteomes" id="UP000034320">
    <property type="component" value="Unassembled WGS sequence"/>
</dbReference>
<dbReference type="Pfam" id="PF00535">
    <property type="entry name" value="Glycos_transf_2"/>
    <property type="match status" value="1"/>
</dbReference>
<sequence length="215" mass="25371">MKKYDARVLVRDNLRNFHINKQLAIENARAEWILQLDADEALSPKLKEEIKSVIDSGKDADGYWIPRKNYFLGRFLKKGGQYPDYTLRLYRRGKGMLPAKNVHEQAVVSGKTASLKNDLLHFSYPDFAHYLEHFNRYTDIFASELYEQKTPLDWLTAVDYLVIKPKIWFFKTYLRHKGFMDGLPGFTFSLFSALRYPVAYIKYWEKKKSPGKERL</sequence>
<protein>
    <submittedName>
        <fullName evidence="2">Glucosyl-transferase</fullName>
    </submittedName>
</protein>
<dbReference type="SUPFAM" id="SSF53448">
    <property type="entry name" value="Nucleotide-diphospho-sugar transferases"/>
    <property type="match status" value="1"/>
</dbReference>
<dbReference type="InterPro" id="IPR029044">
    <property type="entry name" value="Nucleotide-diphossugar_trans"/>
</dbReference>
<evidence type="ECO:0000313" key="2">
    <source>
        <dbReference type="EMBL" id="KKS45469.1"/>
    </source>
</evidence>
<accession>A0A0G0Z9Z6</accession>
<gene>
    <name evidence="2" type="ORF">UV09_C0037G0001</name>
</gene>
<dbReference type="PANTHER" id="PTHR43630:SF2">
    <property type="entry name" value="GLYCOSYLTRANSFERASE"/>
    <property type="match status" value="1"/>
</dbReference>